<protein>
    <submittedName>
        <fullName evidence="2">Uncharacterized protein</fullName>
    </submittedName>
</protein>
<evidence type="ECO:0000313" key="2">
    <source>
        <dbReference type="EMBL" id="KAJ3046151.1"/>
    </source>
</evidence>
<gene>
    <name evidence="2" type="ORF">HK097_001011</name>
</gene>
<evidence type="ECO:0000256" key="1">
    <source>
        <dbReference type="SAM" id="MobiDB-lite"/>
    </source>
</evidence>
<feature type="compositionally biased region" description="Gly residues" evidence="1">
    <location>
        <begin position="241"/>
        <end position="251"/>
    </location>
</feature>
<dbReference type="AlphaFoldDB" id="A0AAD5S7M6"/>
<evidence type="ECO:0000313" key="3">
    <source>
        <dbReference type="Proteomes" id="UP001212841"/>
    </source>
</evidence>
<feature type="compositionally biased region" description="Low complexity" evidence="1">
    <location>
        <begin position="154"/>
        <end position="163"/>
    </location>
</feature>
<proteinExistence type="predicted"/>
<feature type="compositionally biased region" description="Basic and acidic residues" evidence="1">
    <location>
        <begin position="199"/>
        <end position="208"/>
    </location>
</feature>
<feature type="compositionally biased region" description="Low complexity" evidence="1">
    <location>
        <begin position="221"/>
        <end position="237"/>
    </location>
</feature>
<feature type="region of interest" description="Disordered" evidence="1">
    <location>
        <begin position="198"/>
        <end position="251"/>
    </location>
</feature>
<accession>A0AAD5S7M6</accession>
<name>A0AAD5S7M6_9FUNG</name>
<feature type="non-terminal residue" evidence="2">
    <location>
        <position position="251"/>
    </location>
</feature>
<dbReference type="EMBL" id="JADGJD010001197">
    <property type="protein sequence ID" value="KAJ3046151.1"/>
    <property type="molecule type" value="Genomic_DNA"/>
</dbReference>
<feature type="region of interest" description="Disordered" evidence="1">
    <location>
        <begin position="1"/>
        <end position="123"/>
    </location>
</feature>
<dbReference type="Proteomes" id="UP001212841">
    <property type="component" value="Unassembled WGS sequence"/>
</dbReference>
<feature type="region of interest" description="Disordered" evidence="1">
    <location>
        <begin position="142"/>
        <end position="182"/>
    </location>
</feature>
<reference evidence="2" key="1">
    <citation type="submission" date="2020-05" db="EMBL/GenBank/DDBJ databases">
        <title>Phylogenomic resolution of chytrid fungi.</title>
        <authorList>
            <person name="Stajich J.E."/>
            <person name="Amses K."/>
            <person name="Simmons R."/>
            <person name="Seto K."/>
            <person name="Myers J."/>
            <person name="Bonds A."/>
            <person name="Quandt C.A."/>
            <person name="Barry K."/>
            <person name="Liu P."/>
            <person name="Grigoriev I."/>
            <person name="Longcore J.E."/>
            <person name="James T.Y."/>
        </authorList>
    </citation>
    <scope>NUCLEOTIDE SEQUENCE</scope>
    <source>
        <strain evidence="2">JEL0318</strain>
    </source>
</reference>
<organism evidence="2 3">
    <name type="scientific">Rhizophlyctis rosea</name>
    <dbReference type="NCBI Taxonomy" id="64517"/>
    <lineage>
        <taxon>Eukaryota</taxon>
        <taxon>Fungi</taxon>
        <taxon>Fungi incertae sedis</taxon>
        <taxon>Chytridiomycota</taxon>
        <taxon>Chytridiomycota incertae sedis</taxon>
        <taxon>Chytridiomycetes</taxon>
        <taxon>Rhizophlyctidales</taxon>
        <taxon>Rhizophlyctidaceae</taxon>
        <taxon>Rhizophlyctis</taxon>
    </lineage>
</organism>
<comment type="caution">
    <text evidence="2">The sequence shown here is derived from an EMBL/GenBank/DDBJ whole genome shotgun (WGS) entry which is preliminary data.</text>
</comment>
<keyword evidence="3" id="KW-1185">Reference proteome</keyword>
<feature type="compositionally biased region" description="Basic and acidic residues" evidence="1">
    <location>
        <begin position="72"/>
        <end position="90"/>
    </location>
</feature>
<feature type="compositionally biased region" description="Polar residues" evidence="1">
    <location>
        <begin position="1"/>
        <end position="11"/>
    </location>
</feature>
<sequence>MGCGASKTSAQVVPVIQPLPPADHKKANVIEHSPSSTATPAPSQPNLPPLTVQHVPTPPVDAAKVTVSVSHDQNEKWPRSGEKRQEKKEANPVPLSRPVMPSIPSDNEELKKGHAGSLTKLNLKPVAFEIPLDEDLIARPVSRAGPINNGRDFSAGSNGSSSSQLTDGPGVLRAAGSGKLPKLGLTEQDLQAKLANTEARWKDLDHRKSSGRLRGTKPKLPSSTTTATSSATSGAPPSAGPHGGRIGAMVA</sequence>